<comment type="caution">
    <text evidence="2">The sequence shown here is derived from an EMBL/GenBank/DDBJ whole genome shotgun (WGS) entry which is preliminary data.</text>
</comment>
<evidence type="ECO:0000313" key="3">
    <source>
        <dbReference type="Proteomes" id="UP001166784"/>
    </source>
</evidence>
<dbReference type="Proteomes" id="UP001166784">
    <property type="component" value="Unassembled WGS sequence"/>
</dbReference>
<sequence length="145" mass="15723">MDLQFRLPDAADDSELGQFHDWLLRERSLRTGAEISTIPAPPTADGMGLSMDAVELILNSGLQLASLAVAIVSYRKATEPRSGMTISRGDVEVRLSRGELEDVAAVLGALEHLRQAGDDESTHDDEDGEPGEGPGRQDRDEDREP</sequence>
<name>A0ABS9STN5_9ACTN</name>
<keyword evidence="3" id="KW-1185">Reference proteome</keyword>
<feature type="compositionally biased region" description="Basic and acidic residues" evidence="1">
    <location>
        <begin position="135"/>
        <end position="145"/>
    </location>
</feature>
<feature type="compositionally biased region" description="Acidic residues" evidence="1">
    <location>
        <begin position="118"/>
        <end position="130"/>
    </location>
</feature>
<evidence type="ECO:0000313" key="2">
    <source>
        <dbReference type="EMBL" id="MCH6159622.1"/>
    </source>
</evidence>
<evidence type="ECO:0000256" key="1">
    <source>
        <dbReference type="SAM" id="MobiDB-lite"/>
    </source>
</evidence>
<protein>
    <submittedName>
        <fullName evidence="2">Uncharacterized protein</fullName>
    </submittedName>
</protein>
<dbReference type="EMBL" id="JAKWJU010000002">
    <property type="protein sequence ID" value="MCH6159622.1"/>
    <property type="molecule type" value="Genomic_DNA"/>
</dbReference>
<dbReference type="InterPro" id="IPR045428">
    <property type="entry name" value="EACC1"/>
</dbReference>
<organism evidence="2 3">
    <name type="scientific">Streptomyces marispadix</name>
    <dbReference type="NCBI Taxonomy" id="2922868"/>
    <lineage>
        <taxon>Bacteria</taxon>
        <taxon>Bacillati</taxon>
        <taxon>Actinomycetota</taxon>
        <taxon>Actinomycetes</taxon>
        <taxon>Kitasatosporales</taxon>
        <taxon>Streptomycetaceae</taxon>
        <taxon>Streptomyces</taxon>
    </lineage>
</organism>
<proteinExistence type="predicted"/>
<feature type="region of interest" description="Disordered" evidence="1">
    <location>
        <begin position="112"/>
        <end position="145"/>
    </location>
</feature>
<dbReference type="Pfam" id="PF19953">
    <property type="entry name" value="EACC1"/>
    <property type="match status" value="1"/>
</dbReference>
<reference evidence="2" key="2">
    <citation type="journal article" date="2023" name="Int. J. Syst. Evol. Microbiol.">
        <title>Streptomyces marispadix sp. nov., isolated from marine beach sediment of the Northern Coast of Portugal.</title>
        <authorList>
            <person name="dos Santos J.D.N."/>
            <person name="Vitorino I.R."/>
            <person name="Kallscheuer N."/>
            <person name="Srivastava A."/>
            <person name="Krautwurst S."/>
            <person name="Marz M."/>
            <person name="Jogler C."/>
            <person name="Lobo Da Cunha A."/>
            <person name="Catita J."/>
            <person name="Goncalves H."/>
            <person name="Gonzalez I."/>
            <person name="Reyes F."/>
            <person name="Lage O.M."/>
        </authorList>
    </citation>
    <scope>NUCLEOTIDE SEQUENCE</scope>
    <source>
        <strain evidence="2">M600PL45_2</strain>
    </source>
</reference>
<reference evidence="2" key="1">
    <citation type="submission" date="2022-03" db="EMBL/GenBank/DDBJ databases">
        <authorList>
            <person name="Santos J.D.N."/>
            <person name="Kallscheuer N."/>
            <person name="Jogler C."/>
            <person name="Lage O.M."/>
        </authorList>
    </citation>
    <scope>NUCLEOTIDE SEQUENCE</scope>
    <source>
        <strain evidence="2">M600PL45_2</strain>
    </source>
</reference>
<dbReference type="RefSeq" id="WP_241057564.1">
    <property type="nucleotide sequence ID" value="NZ_JAKWJU010000002.1"/>
</dbReference>
<gene>
    <name evidence="2" type="ORF">MMA15_04075</name>
</gene>
<accession>A0ABS9STN5</accession>